<dbReference type="EnsemblMetazoa" id="G34080.1">
    <property type="protein sequence ID" value="G34080.1:cds"/>
    <property type="gene ID" value="G34080"/>
</dbReference>
<protein>
    <submittedName>
        <fullName evidence="1">Uncharacterized protein</fullName>
    </submittedName>
</protein>
<evidence type="ECO:0000313" key="2">
    <source>
        <dbReference type="Proteomes" id="UP000005408"/>
    </source>
</evidence>
<organism evidence="1 2">
    <name type="scientific">Magallana gigas</name>
    <name type="common">Pacific oyster</name>
    <name type="synonym">Crassostrea gigas</name>
    <dbReference type="NCBI Taxonomy" id="29159"/>
    <lineage>
        <taxon>Eukaryota</taxon>
        <taxon>Metazoa</taxon>
        <taxon>Spiralia</taxon>
        <taxon>Lophotrochozoa</taxon>
        <taxon>Mollusca</taxon>
        <taxon>Bivalvia</taxon>
        <taxon>Autobranchia</taxon>
        <taxon>Pteriomorphia</taxon>
        <taxon>Ostreida</taxon>
        <taxon>Ostreoidea</taxon>
        <taxon>Ostreidae</taxon>
        <taxon>Magallana</taxon>
    </lineage>
</organism>
<sequence>MKKLILAVTLTTLKPYKNLLRSYCSTKTSTLFKLQSKTTDKPTSTTQQNVSLDSETATSSLVSSSLNLLNSVAEGVQFDEETIPPFQGLINNYNQLDHDAQVTVFVWFLNVLVTELQGVTYGHSSSDSSLTKAQQQSVNFQQQPTDESDQHYAGENIINNWWGKYKGNSKETHIIFPFEALYTDFEYSHQRRSHVGLGGKSQVQRWLATLKTDVLFALILLLLNPMFSDIATPQFNLH</sequence>
<proteinExistence type="predicted"/>
<name>A0A8W8MMH3_MAGGI</name>
<accession>A0A8W8MMH3</accession>
<keyword evidence="2" id="KW-1185">Reference proteome</keyword>
<dbReference type="AlphaFoldDB" id="A0A8W8MMH3"/>
<dbReference type="Proteomes" id="UP000005408">
    <property type="component" value="Unassembled WGS sequence"/>
</dbReference>
<evidence type="ECO:0000313" key="1">
    <source>
        <dbReference type="EnsemblMetazoa" id="G34080.1:cds"/>
    </source>
</evidence>
<reference evidence="1" key="1">
    <citation type="submission" date="2022-08" db="UniProtKB">
        <authorList>
            <consortium name="EnsemblMetazoa"/>
        </authorList>
    </citation>
    <scope>IDENTIFICATION</scope>
    <source>
        <strain evidence="1">05x7-T-G4-1.051#20</strain>
    </source>
</reference>